<dbReference type="Proteomes" id="UP000053240">
    <property type="component" value="Unassembled WGS sequence"/>
</dbReference>
<dbReference type="InterPro" id="IPR004739">
    <property type="entry name" value="GMP_synth_GATase"/>
</dbReference>
<dbReference type="InterPro" id="IPR025777">
    <property type="entry name" value="GMPS_ATP_PPase_dom"/>
</dbReference>
<evidence type="ECO:0000256" key="6">
    <source>
        <dbReference type="ARBA" id="ARBA00022755"/>
    </source>
</evidence>
<evidence type="ECO:0000256" key="9">
    <source>
        <dbReference type="ARBA" id="ARBA00031356"/>
    </source>
</evidence>
<dbReference type="PRINTS" id="PR00097">
    <property type="entry name" value="ANTSNTHASEII"/>
</dbReference>
<dbReference type="InterPro" id="IPR001674">
    <property type="entry name" value="GMP_synth_C"/>
</dbReference>
<dbReference type="SUPFAM" id="SSF52402">
    <property type="entry name" value="Adenine nucleotide alpha hydrolases-like"/>
    <property type="match status" value="1"/>
</dbReference>
<keyword evidence="8" id="KW-0315">Glutamine amidotransferase</keyword>
<evidence type="ECO:0000256" key="5">
    <source>
        <dbReference type="ARBA" id="ARBA00022749"/>
    </source>
</evidence>
<accession>A0A0N1IEQ3</accession>
<evidence type="ECO:0000259" key="11">
    <source>
        <dbReference type="PROSITE" id="PS51553"/>
    </source>
</evidence>
<dbReference type="Gene3D" id="3.40.50.880">
    <property type="match status" value="2"/>
</dbReference>
<dbReference type="PROSITE" id="PS51553">
    <property type="entry name" value="GMPS_ATP_PPASE"/>
    <property type="match status" value="1"/>
</dbReference>
<dbReference type="FunFam" id="3.40.50.880:FF:000013">
    <property type="entry name" value="GMP synthase [glutamine-hydrolyzing]"/>
    <property type="match status" value="1"/>
</dbReference>
<keyword evidence="6 10" id="KW-0658">Purine biosynthesis</keyword>
<dbReference type="Gene3D" id="3.30.300.10">
    <property type="match status" value="3"/>
</dbReference>
<dbReference type="Pfam" id="PF00117">
    <property type="entry name" value="GATase"/>
    <property type="match status" value="2"/>
</dbReference>
<evidence type="ECO:0000256" key="2">
    <source>
        <dbReference type="ARBA" id="ARBA00012746"/>
    </source>
</evidence>
<proteinExistence type="predicted"/>
<comment type="pathway">
    <text evidence="1">Purine metabolism; GMP biosynthesis; GMP from XMP (L-Gln route): step 1/1.</text>
</comment>
<feature type="binding site" evidence="10">
    <location>
        <begin position="300"/>
        <end position="306"/>
    </location>
    <ligand>
        <name>ATP</name>
        <dbReference type="ChEBI" id="CHEBI:30616"/>
    </ligand>
</feature>
<dbReference type="Pfam" id="PF02540">
    <property type="entry name" value="NAD_synthase"/>
    <property type="match status" value="1"/>
</dbReference>
<evidence type="ECO:0000256" key="7">
    <source>
        <dbReference type="ARBA" id="ARBA00022840"/>
    </source>
</evidence>
<evidence type="ECO:0000256" key="4">
    <source>
        <dbReference type="ARBA" id="ARBA00022741"/>
    </source>
</evidence>
<evidence type="ECO:0000256" key="8">
    <source>
        <dbReference type="ARBA" id="ARBA00022962"/>
    </source>
</evidence>
<dbReference type="NCBIfam" id="TIGR00888">
    <property type="entry name" value="guaA_Nterm"/>
    <property type="match status" value="1"/>
</dbReference>
<dbReference type="Gene3D" id="3.40.50.620">
    <property type="entry name" value="HUPs"/>
    <property type="match status" value="2"/>
</dbReference>
<dbReference type="CDD" id="cd01742">
    <property type="entry name" value="GATase1_GMP_Synthase"/>
    <property type="match status" value="1"/>
</dbReference>
<dbReference type="STRING" id="76193.A0A0N1IEQ3"/>
<dbReference type="InterPro" id="IPR014729">
    <property type="entry name" value="Rossmann-like_a/b/a_fold"/>
</dbReference>
<dbReference type="UniPathway" id="UPA00189">
    <property type="reaction ID" value="UER00296"/>
</dbReference>
<reference evidence="12 13" key="1">
    <citation type="journal article" date="2015" name="Nat. Commun.">
        <title>Outbred genome sequencing and CRISPR/Cas9 gene editing in butterflies.</title>
        <authorList>
            <person name="Li X."/>
            <person name="Fan D."/>
            <person name="Zhang W."/>
            <person name="Liu G."/>
            <person name="Zhang L."/>
            <person name="Zhao L."/>
            <person name="Fang X."/>
            <person name="Chen L."/>
            <person name="Dong Y."/>
            <person name="Chen Y."/>
            <person name="Ding Y."/>
            <person name="Zhao R."/>
            <person name="Feng M."/>
            <person name="Zhu Y."/>
            <person name="Feng Y."/>
            <person name="Jiang X."/>
            <person name="Zhu D."/>
            <person name="Xiang H."/>
            <person name="Feng X."/>
            <person name="Li S."/>
            <person name="Wang J."/>
            <person name="Zhang G."/>
            <person name="Kronforst M.R."/>
            <person name="Wang W."/>
        </authorList>
    </citation>
    <scope>NUCLEOTIDE SEQUENCE [LARGE SCALE GENOMIC DNA]</scope>
    <source>
        <strain evidence="12">Ya'a_city_454_Pm</strain>
        <tissue evidence="12">Whole body</tissue>
    </source>
</reference>
<evidence type="ECO:0000256" key="1">
    <source>
        <dbReference type="ARBA" id="ARBA00005153"/>
    </source>
</evidence>
<dbReference type="InterPro" id="IPR029062">
    <property type="entry name" value="Class_I_gatase-like"/>
</dbReference>
<organism evidence="12 13">
    <name type="scientific">Papilio machaon</name>
    <name type="common">Old World swallowtail butterfly</name>
    <dbReference type="NCBI Taxonomy" id="76193"/>
    <lineage>
        <taxon>Eukaryota</taxon>
        <taxon>Metazoa</taxon>
        <taxon>Ecdysozoa</taxon>
        <taxon>Arthropoda</taxon>
        <taxon>Hexapoda</taxon>
        <taxon>Insecta</taxon>
        <taxon>Pterygota</taxon>
        <taxon>Neoptera</taxon>
        <taxon>Endopterygota</taxon>
        <taxon>Lepidoptera</taxon>
        <taxon>Glossata</taxon>
        <taxon>Ditrysia</taxon>
        <taxon>Papilionoidea</taxon>
        <taxon>Papilionidae</taxon>
        <taxon>Papilioninae</taxon>
        <taxon>Papilio</taxon>
    </lineage>
</organism>
<sequence>MHTASAEGQYRGTNGSTHGRDKVAILDAGSQYGKVIDRRVRELCVESDILPLDTPAYHLKEAGYRAIIISGGPNSVYAEDAPRYDADIFKIGLPVIDRRVRELCVESDILPLDTPAYHLKEAGYRAIIISGGPNSVYAEDAPRYDADIFKIGLPVLGICYGMQMLNKEFGGSVLRKEAREDGQYEVEVETTCPLFNRLEKLQPVLLTHGDSVQKVGERFRVGAQSSNHLIAAIYNEQMRLYGVQFHPEVDLTPKGKQMLSNFLFDIAGLTRTFTLRSRREACVQYIRDTVGDQKVLVLVSGGVDSTVCAALLRTALREDQVIALHIDNGFMRKNESVKVERSLRELGVRLHVINAAHQVRALGAELGLPSALVERHPFPGPGLAVRVLCQEEPYAERDFSETQVIVKIMVEYASMCVKSHALLGRVAGATTPAEQAELKRISSKSPVAATLLPVRSVFGLPSALVDRHPFPGPGLAVRVLCQEEPYAERDFSETQVIVKIMVEYASMCVKSHALLGRVAGATTPAEQAELKRISSKSPVAATLLPVRSVGVQGDARTYSYVVALSTERYPPDWQDMQYLARIIPRVCHNVNRVCYAFGGIIKEQVTDITPTFLTQHVISTLRQADDLATQVLTSSGCAGRIAQMPVVLLPVHLDRDAALRAPSCQRSLVLRPFLTGDFMTGVAALPGSDAMPQDVVDRMRKELMSLPGISRVLYDLTPKPPATTEWE</sequence>
<protein>
    <recommendedName>
        <fullName evidence="2">GMP synthase (glutamine-hydrolyzing)</fullName>
        <ecNumber evidence="2">6.3.5.2</ecNumber>
    </recommendedName>
    <alternativeName>
        <fullName evidence="9">Glutamine amidotransferase</fullName>
    </alternativeName>
</protein>
<evidence type="ECO:0000313" key="13">
    <source>
        <dbReference type="Proteomes" id="UP000053240"/>
    </source>
</evidence>
<name>A0A0N1IEQ3_PAPMA</name>
<keyword evidence="5 10" id="KW-0332">GMP biosynthesis</keyword>
<dbReference type="SUPFAM" id="SSF52317">
    <property type="entry name" value="Class I glutamine amidotransferase-like"/>
    <property type="match status" value="2"/>
</dbReference>
<dbReference type="FunFam" id="3.30.300.10:FF:000008">
    <property type="entry name" value="GMP synthase [glutamine-hydrolyzing]"/>
    <property type="match status" value="1"/>
</dbReference>
<dbReference type="Pfam" id="PF00958">
    <property type="entry name" value="GMP_synt_C"/>
    <property type="match status" value="2"/>
</dbReference>
<keyword evidence="7 10" id="KW-0067">ATP-binding</keyword>
<evidence type="ECO:0000256" key="10">
    <source>
        <dbReference type="PROSITE-ProRule" id="PRU00886"/>
    </source>
</evidence>
<dbReference type="PROSITE" id="PS51273">
    <property type="entry name" value="GATASE_TYPE_1"/>
    <property type="match status" value="1"/>
</dbReference>
<dbReference type="GO" id="GO:0005524">
    <property type="term" value="F:ATP binding"/>
    <property type="evidence" value="ECO:0007669"/>
    <property type="project" value="UniProtKB-UniRule"/>
</dbReference>
<gene>
    <name evidence="12" type="ORF">RR48_01405</name>
</gene>
<keyword evidence="3" id="KW-0436">Ligase</keyword>
<dbReference type="InterPro" id="IPR017926">
    <property type="entry name" value="GATASE"/>
</dbReference>
<dbReference type="PANTHER" id="PTHR11922">
    <property type="entry name" value="GMP SYNTHASE-RELATED"/>
    <property type="match status" value="1"/>
</dbReference>
<dbReference type="InterPro" id="IPR022310">
    <property type="entry name" value="NAD/GMP_synthase"/>
</dbReference>
<dbReference type="EMBL" id="KQ460468">
    <property type="protein sequence ID" value="KPJ14590.1"/>
    <property type="molecule type" value="Genomic_DNA"/>
</dbReference>
<dbReference type="EC" id="6.3.5.2" evidence="2"/>
<evidence type="ECO:0000256" key="3">
    <source>
        <dbReference type="ARBA" id="ARBA00022598"/>
    </source>
</evidence>
<dbReference type="GO" id="GO:0005829">
    <property type="term" value="C:cytosol"/>
    <property type="evidence" value="ECO:0007669"/>
    <property type="project" value="TreeGrafter"/>
</dbReference>
<feature type="domain" description="GMPS ATP-PPase" evidence="11">
    <location>
        <begin position="273"/>
        <end position="467"/>
    </location>
</feature>
<dbReference type="PRINTS" id="PR00096">
    <property type="entry name" value="GATASE"/>
</dbReference>
<dbReference type="SUPFAM" id="SSF54810">
    <property type="entry name" value="GMP synthetase C-terminal dimerisation domain"/>
    <property type="match status" value="2"/>
</dbReference>
<dbReference type="InParanoid" id="A0A0N1IEQ3"/>
<dbReference type="AlphaFoldDB" id="A0A0N1IEQ3"/>
<evidence type="ECO:0000313" key="12">
    <source>
        <dbReference type="EMBL" id="KPJ14590.1"/>
    </source>
</evidence>
<dbReference type="FunCoup" id="A0A0N1IEQ3">
    <property type="interactions" value="1800"/>
</dbReference>
<dbReference type="PANTHER" id="PTHR11922:SF2">
    <property type="entry name" value="GMP SYNTHASE [GLUTAMINE-HYDROLYZING]"/>
    <property type="match status" value="1"/>
</dbReference>
<keyword evidence="4 10" id="KW-0547">Nucleotide-binding</keyword>
<dbReference type="GO" id="GO:0003921">
    <property type="term" value="F:GMP synthase activity"/>
    <property type="evidence" value="ECO:0007669"/>
    <property type="project" value="InterPro"/>
</dbReference>
<keyword evidence="13" id="KW-1185">Reference proteome</keyword>